<name>A0ABW6BY36_9BACT</name>
<comment type="caution">
    <text evidence="1">The sequence shown here is derived from an EMBL/GenBank/DDBJ whole genome shotgun (WGS) entry which is preliminary data.</text>
</comment>
<organism evidence="1 2">
    <name type="scientific">Pontibacter toksunensis</name>
    <dbReference type="NCBI Taxonomy" id="1332631"/>
    <lineage>
        <taxon>Bacteria</taxon>
        <taxon>Pseudomonadati</taxon>
        <taxon>Bacteroidota</taxon>
        <taxon>Cytophagia</taxon>
        <taxon>Cytophagales</taxon>
        <taxon>Hymenobacteraceae</taxon>
        <taxon>Pontibacter</taxon>
    </lineage>
</organism>
<reference evidence="2" key="1">
    <citation type="journal article" date="2019" name="Int. J. Syst. Evol. Microbiol.">
        <title>The Global Catalogue of Microorganisms (GCM) 10K type strain sequencing project: providing services to taxonomists for standard genome sequencing and annotation.</title>
        <authorList>
            <consortium name="The Broad Institute Genomics Platform"/>
            <consortium name="The Broad Institute Genome Sequencing Center for Infectious Disease"/>
            <person name="Wu L."/>
            <person name="Ma J."/>
        </authorList>
    </citation>
    <scope>NUCLEOTIDE SEQUENCE [LARGE SCALE GENOMIC DNA]</scope>
    <source>
        <strain evidence="2">KCTC 23984</strain>
    </source>
</reference>
<sequence>MSQAAATPCSLYVLIVTIMNLPDLYSELKKLGVGDNEIYLHGLYGSTDDNEKLSMTIKKGKYIAVWEVYFKERGEKHSIVEFNNESGACEYYLKSKENELRWIRK</sequence>
<evidence type="ECO:0000313" key="2">
    <source>
        <dbReference type="Proteomes" id="UP001597641"/>
    </source>
</evidence>
<gene>
    <name evidence="1" type="ORF">ACFS7Z_19615</name>
</gene>
<keyword evidence="2" id="KW-1185">Reference proteome</keyword>
<evidence type="ECO:0000313" key="1">
    <source>
        <dbReference type="EMBL" id="MFD3002588.1"/>
    </source>
</evidence>
<accession>A0ABW6BY36</accession>
<dbReference type="Proteomes" id="UP001597641">
    <property type="component" value="Unassembled WGS sequence"/>
</dbReference>
<dbReference type="EMBL" id="JBHUOX010000018">
    <property type="protein sequence ID" value="MFD3002588.1"/>
    <property type="molecule type" value="Genomic_DNA"/>
</dbReference>
<dbReference type="RefSeq" id="WP_377488265.1">
    <property type="nucleotide sequence ID" value="NZ_JBHUOX010000018.1"/>
</dbReference>
<protein>
    <submittedName>
        <fullName evidence="1">Uncharacterized protein</fullName>
    </submittedName>
</protein>
<proteinExistence type="predicted"/>